<proteinExistence type="predicted"/>
<reference evidence="3 4" key="1">
    <citation type="submission" date="2024-11" db="EMBL/GenBank/DDBJ databases">
        <title>Chromosome-level genome assembly of Eucalyptus globulus Labill. provides insights into its genome evolution.</title>
        <authorList>
            <person name="Li X."/>
        </authorList>
    </citation>
    <scope>NUCLEOTIDE SEQUENCE [LARGE SCALE GENOMIC DNA]</scope>
    <source>
        <strain evidence="3">CL2024</strain>
        <tissue evidence="3">Fresh tender leaves</tissue>
    </source>
</reference>
<dbReference type="SUPFAM" id="SSF52200">
    <property type="entry name" value="Toll/Interleukin receptor TIR domain"/>
    <property type="match status" value="1"/>
</dbReference>
<sequence>MGTAEIERCISSSASIHSWKYDVFVSFRGEDIRKTFAAHLFHALKQAGIHYFKDTDKEETGIFIEPKLLDAICNSRVALFMFTTSYANSWWCLNELVEILECNRRFRYHHVVLPIFSDVEPGDVRKQSERDRNGFGRRLATHSDDLLVQKWRDALKESGNLSGWHLNNEANG</sequence>
<protein>
    <recommendedName>
        <fullName evidence="2">TIR domain-containing protein</fullName>
    </recommendedName>
</protein>
<name>A0ABD3L6P0_EUCGL</name>
<feature type="domain" description="TIR" evidence="2">
    <location>
        <begin position="19"/>
        <end position="172"/>
    </location>
</feature>
<organism evidence="3 4">
    <name type="scientific">Eucalyptus globulus</name>
    <name type="common">Tasmanian blue gum</name>
    <dbReference type="NCBI Taxonomy" id="34317"/>
    <lineage>
        <taxon>Eukaryota</taxon>
        <taxon>Viridiplantae</taxon>
        <taxon>Streptophyta</taxon>
        <taxon>Embryophyta</taxon>
        <taxon>Tracheophyta</taxon>
        <taxon>Spermatophyta</taxon>
        <taxon>Magnoliopsida</taxon>
        <taxon>eudicotyledons</taxon>
        <taxon>Gunneridae</taxon>
        <taxon>Pentapetalae</taxon>
        <taxon>rosids</taxon>
        <taxon>malvids</taxon>
        <taxon>Myrtales</taxon>
        <taxon>Myrtaceae</taxon>
        <taxon>Myrtoideae</taxon>
        <taxon>Eucalypteae</taxon>
        <taxon>Eucalyptus</taxon>
    </lineage>
</organism>
<dbReference type="InterPro" id="IPR000157">
    <property type="entry name" value="TIR_dom"/>
</dbReference>
<evidence type="ECO:0000256" key="1">
    <source>
        <dbReference type="ARBA" id="ARBA00023027"/>
    </source>
</evidence>
<dbReference type="Proteomes" id="UP001634007">
    <property type="component" value="Unassembled WGS sequence"/>
</dbReference>
<evidence type="ECO:0000259" key="2">
    <source>
        <dbReference type="PROSITE" id="PS50104"/>
    </source>
</evidence>
<comment type="caution">
    <text evidence="3">The sequence shown here is derived from an EMBL/GenBank/DDBJ whole genome shotgun (WGS) entry which is preliminary data.</text>
</comment>
<keyword evidence="1" id="KW-0520">NAD</keyword>
<gene>
    <name evidence="3" type="ORF">ACJRO7_014593</name>
</gene>
<evidence type="ECO:0000313" key="4">
    <source>
        <dbReference type="Proteomes" id="UP001634007"/>
    </source>
</evidence>
<dbReference type="SMART" id="SM00255">
    <property type="entry name" value="TIR"/>
    <property type="match status" value="1"/>
</dbReference>
<dbReference type="PANTHER" id="PTHR32009">
    <property type="entry name" value="TMV RESISTANCE PROTEIN N-LIKE"/>
    <property type="match status" value="1"/>
</dbReference>
<dbReference type="PANTHER" id="PTHR32009:SF152">
    <property type="entry name" value="NEUTRAL_ALKALINE INVERTASE"/>
    <property type="match status" value="1"/>
</dbReference>
<accession>A0ABD3L6P0</accession>
<dbReference type="Pfam" id="PF01582">
    <property type="entry name" value="TIR"/>
    <property type="match status" value="1"/>
</dbReference>
<dbReference type="AlphaFoldDB" id="A0ABD3L6P0"/>
<keyword evidence="4" id="KW-1185">Reference proteome</keyword>
<evidence type="ECO:0000313" key="3">
    <source>
        <dbReference type="EMBL" id="KAL3745507.1"/>
    </source>
</evidence>
<dbReference type="InterPro" id="IPR035897">
    <property type="entry name" value="Toll_tir_struct_dom_sf"/>
</dbReference>
<dbReference type="PROSITE" id="PS50104">
    <property type="entry name" value="TIR"/>
    <property type="match status" value="1"/>
</dbReference>
<dbReference type="EMBL" id="JBJKBG010000003">
    <property type="protein sequence ID" value="KAL3745507.1"/>
    <property type="molecule type" value="Genomic_DNA"/>
</dbReference>
<dbReference type="Gene3D" id="3.40.50.10140">
    <property type="entry name" value="Toll/interleukin-1 receptor homology (TIR) domain"/>
    <property type="match status" value="1"/>
</dbReference>